<dbReference type="InterPro" id="IPR013088">
    <property type="entry name" value="Znf_NHR/GATA"/>
</dbReference>
<evidence type="ECO:0000313" key="5">
    <source>
        <dbReference type="EMBL" id="OCR21949.1"/>
    </source>
</evidence>
<keyword evidence="1 3" id="KW-0479">Metal-binding</keyword>
<organism evidence="5 6">
    <name type="scientific">Pseudomonas syringae</name>
    <dbReference type="NCBI Taxonomy" id="317"/>
    <lineage>
        <taxon>Bacteria</taxon>
        <taxon>Pseudomonadati</taxon>
        <taxon>Pseudomonadota</taxon>
        <taxon>Gammaproteobacteria</taxon>
        <taxon>Pseudomonadales</taxon>
        <taxon>Pseudomonadaceae</taxon>
        <taxon>Pseudomonas</taxon>
    </lineage>
</organism>
<feature type="binding site" evidence="3">
    <location>
        <position position="28"/>
    </location>
    <ligand>
        <name>Zn(2+)</name>
        <dbReference type="ChEBI" id="CHEBI:29105"/>
    </ligand>
</feature>
<name>A0A1C7YXJ1_PSESX</name>
<feature type="binding site" evidence="3">
    <location>
        <position position="9"/>
    </location>
    <ligand>
        <name>Zn(2+)</name>
        <dbReference type="ChEBI" id="CHEBI:29105"/>
    </ligand>
</feature>
<dbReference type="NCBIfam" id="NF001638">
    <property type="entry name" value="PRK00418.1"/>
    <property type="match status" value="1"/>
</dbReference>
<evidence type="ECO:0000256" key="4">
    <source>
        <dbReference type="SAM" id="MobiDB-lite"/>
    </source>
</evidence>
<feature type="binding site" evidence="3">
    <location>
        <position position="32"/>
    </location>
    <ligand>
        <name>Zn(2+)</name>
        <dbReference type="ChEBI" id="CHEBI:29105"/>
    </ligand>
</feature>
<dbReference type="RefSeq" id="WP_065836197.1">
    <property type="nucleotide sequence ID" value="NZ_LGSI01000072.1"/>
</dbReference>
<feature type="region of interest" description="Disordered" evidence="4">
    <location>
        <begin position="46"/>
        <end position="67"/>
    </location>
</feature>
<sequence>MSQAKTVDCPTCGAPVEWSAASPSRPFCSERCKLIDLGAWASEEHAIPVSPDAEDELFSGDFPERGH</sequence>
<feature type="binding site" evidence="3">
    <location>
        <position position="12"/>
    </location>
    <ligand>
        <name>Zn(2+)</name>
        <dbReference type="ChEBI" id="CHEBI:29105"/>
    </ligand>
</feature>
<dbReference type="Pfam" id="PF03884">
    <property type="entry name" value="YacG"/>
    <property type="match status" value="1"/>
</dbReference>
<dbReference type="PANTHER" id="PTHR36150:SF1">
    <property type="entry name" value="DNA GYRASE INHIBITOR YACG"/>
    <property type="match status" value="1"/>
</dbReference>
<dbReference type="AlphaFoldDB" id="A0A1C7YXJ1"/>
<gene>
    <name evidence="3" type="primary">yacG</name>
    <name evidence="5" type="ORF">AFK24_27245</name>
</gene>
<dbReference type="InterPro" id="IPR005584">
    <property type="entry name" value="DNA_gyrase_inhibitor_YacG"/>
</dbReference>
<proteinExistence type="inferred from homology"/>
<dbReference type="HAMAP" id="MF_00649">
    <property type="entry name" value="DNA_gyrase_inhibitor_YacG"/>
    <property type="match status" value="1"/>
</dbReference>
<comment type="function">
    <text evidence="3">Inhibits all the catalytic activities of DNA gyrase by preventing its interaction with DNA. Acts by binding directly to the C-terminal domain of GyrB, which probably disrupts DNA binding by the gyrase.</text>
</comment>
<accession>A0A1C7YXJ1</accession>
<evidence type="ECO:0000313" key="6">
    <source>
        <dbReference type="Proteomes" id="UP000093104"/>
    </source>
</evidence>
<comment type="subunit">
    <text evidence="3">Interacts with GyrB.</text>
</comment>
<dbReference type="OrthoDB" id="9809663at2"/>
<dbReference type="PATRIC" id="fig|317.243.peg.2040"/>
<evidence type="ECO:0000256" key="3">
    <source>
        <dbReference type="HAMAP-Rule" id="MF_00649"/>
    </source>
</evidence>
<dbReference type="Proteomes" id="UP000093104">
    <property type="component" value="Unassembled WGS sequence"/>
</dbReference>
<dbReference type="PANTHER" id="PTHR36150">
    <property type="entry name" value="DNA GYRASE INHIBITOR YACG"/>
    <property type="match status" value="1"/>
</dbReference>
<comment type="similarity">
    <text evidence="3">Belongs to the DNA gyrase inhibitor YacG family.</text>
</comment>
<dbReference type="GO" id="GO:0006355">
    <property type="term" value="P:regulation of DNA-templated transcription"/>
    <property type="evidence" value="ECO:0007669"/>
    <property type="project" value="InterPro"/>
</dbReference>
<evidence type="ECO:0000256" key="1">
    <source>
        <dbReference type="ARBA" id="ARBA00022723"/>
    </source>
</evidence>
<evidence type="ECO:0000256" key="2">
    <source>
        <dbReference type="ARBA" id="ARBA00022833"/>
    </source>
</evidence>
<protein>
    <recommendedName>
        <fullName evidence="3">DNA gyrase inhibitor YacG</fullName>
    </recommendedName>
</protein>
<comment type="caution">
    <text evidence="5">The sequence shown here is derived from an EMBL/GenBank/DDBJ whole genome shotgun (WGS) entry which is preliminary data.</text>
</comment>
<dbReference type="GO" id="GO:0008657">
    <property type="term" value="F:DNA topoisomerase type II (double strand cut, ATP-hydrolyzing) inhibitor activity"/>
    <property type="evidence" value="ECO:0007669"/>
    <property type="project" value="UniProtKB-UniRule"/>
</dbReference>
<dbReference type="EMBL" id="LGSI01000072">
    <property type="protein sequence ID" value="OCR21949.1"/>
    <property type="molecule type" value="Genomic_DNA"/>
</dbReference>
<keyword evidence="2 3" id="KW-0862">Zinc</keyword>
<comment type="cofactor">
    <cofactor evidence="3">
        <name>Zn(2+)</name>
        <dbReference type="ChEBI" id="CHEBI:29105"/>
    </cofactor>
    <text evidence="3">Binds 1 zinc ion.</text>
</comment>
<dbReference type="SUPFAM" id="SSF57716">
    <property type="entry name" value="Glucocorticoid receptor-like (DNA-binding domain)"/>
    <property type="match status" value="1"/>
</dbReference>
<dbReference type="GO" id="GO:0008270">
    <property type="term" value="F:zinc ion binding"/>
    <property type="evidence" value="ECO:0007669"/>
    <property type="project" value="UniProtKB-UniRule"/>
</dbReference>
<dbReference type="Gene3D" id="3.30.50.10">
    <property type="entry name" value="Erythroid Transcription Factor GATA-1, subunit A"/>
    <property type="match status" value="1"/>
</dbReference>
<reference evidence="5 6" key="1">
    <citation type="submission" date="2015-07" db="EMBL/GenBank/DDBJ databases">
        <title>Draft genome sequence of a diazotrophic, plant growth-promoting rhizobacterium of the Pseudomonas syringae complex.</title>
        <authorList>
            <person name="Patten C.L."/>
            <person name="Jeong H."/>
        </authorList>
    </citation>
    <scope>NUCLEOTIDE SEQUENCE [LARGE SCALE GENOMIC DNA]</scope>
    <source>
        <strain evidence="5 6">GR12-2</strain>
    </source>
</reference>